<evidence type="ECO:0000256" key="8">
    <source>
        <dbReference type="HAMAP-Rule" id="MF_00125"/>
    </source>
</evidence>
<dbReference type="STRING" id="381306.AN478_08640"/>
<dbReference type="GO" id="GO:0004821">
    <property type="term" value="F:histidine-tRNA ligase activity"/>
    <property type="evidence" value="ECO:0007669"/>
    <property type="project" value="TreeGrafter"/>
</dbReference>
<gene>
    <name evidence="8" type="primary">hisZ</name>
    <name evidence="11" type="ORF">SAMN05661077_0677</name>
</gene>
<dbReference type="GO" id="GO:0006427">
    <property type="term" value="P:histidyl-tRNA aminoacylation"/>
    <property type="evidence" value="ECO:0007669"/>
    <property type="project" value="TreeGrafter"/>
</dbReference>
<evidence type="ECO:0000259" key="10">
    <source>
        <dbReference type="Pfam" id="PF13393"/>
    </source>
</evidence>
<comment type="pathway">
    <text evidence="2 8">Amino-acid biosynthesis; L-histidine biosynthesis; L-histidine from 5-phospho-alpha-D-ribose 1-diphosphate: step 1/9.</text>
</comment>
<comment type="similarity">
    <text evidence="3 8">Belongs to the class-II aminoacyl-tRNA synthetase family. HisZ subfamily.</text>
</comment>
<dbReference type="InterPro" id="IPR004516">
    <property type="entry name" value="HisRS/HisZ"/>
</dbReference>
<dbReference type="Gene3D" id="3.30.930.10">
    <property type="entry name" value="Bira Bifunctional Protein, Domain 2"/>
    <property type="match status" value="1"/>
</dbReference>
<keyword evidence="12" id="KW-1185">Reference proteome</keyword>
<dbReference type="Pfam" id="PF13393">
    <property type="entry name" value="tRNA-synt_His"/>
    <property type="match status" value="1"/>
</dbReference>
<evidence type="ECO:0000256" key="5">
    <source>
        <dbReference type="ARBA" id="ARBA00020397"/>
    </source>
</evidence>
<protein>
    <recommendedName>
        <fullName evidence="5 8">ATP phosphoribosyltransferase regulatory subunit</fullName>
    </recommendedName>
</protein>
<comment type="function">
    <text evidence="7 8">Required for the first step of histidine biosynthesis. May allow the feedback regulation of ATP phosphoribosyltransferase activity by histidine.</text>
</comment>
<keyword evidence="11" id="KW-0328">Glycosyltransferase</keyword>
<reference evidence="12" key="1">
    <citation type="submission" date="2016-10" db="EMBL/GenBank/DDBJ databases">
        <authorList>
            <person name="Varghese N."/>
        </authorList>
    </citation>
    <scope>NUCLEOTIDE SEQUENCE [LARGE SCALE GENOMIC DNA]</scope>
    <source>
        <strain evidence="12">HL 19</strain>
    </source>
</reference>
<evidence type="ECO:0000313" key="12">
    <source>
        <dbReference type="Proteomes" id="UP000183104"/>
    </source>
</evidence>
<organism evidence="11 12">
    <name type="scientific">Thiohalorhabdus denitrificans</name>
    <dbReference type="NCBI Taxonomy" id="381306"/>
    <lineage>
        <taxon>Bacteria</taxon>
        <taxon>Pseudomonadati</taxon>
        <taxon>Pseudomonadota</taxon>
        <taxon>Gammaproteobacteria</taxon>
        <taxon>Thiohalorhabdales</taxon>
        <taxon>Thiohalorhabdaceae</taxon>
        <taxon>Thiohalorhabdus</taxon>
    </lineage>
</organism>
<evidence type="ECO:0000256" key="1">
    <source>
        <dbReference type="ARBA" id="ARBA00004496"/>
    </source>
</evidence>
<sequence>MTANMNRWLLPQGIEDVLPDRAEAIEGLRRRVLDLYHRWGYALIMPPEVEFLDSLLTGVGGDLSLRTMKVVDQASGHLMGFRADMTPQVARVDASRLEGEGPRRLCYAGTVLRAQPDNYGRSRAPLQVGAEVFGVPGPTADAEVIGLMAATLSEVGIRDFTLDLGHVGLYRALVEDLEPDADREALLRDAIRRKDAGAVEEALEGLGADAARREALKALPALHGGEEVLEAAADCAVTPRAERALEELKTLVAHLHRRELGDHLCFDLGEVRGYDYHTGPVFAAYVAGQGEAVFYGGRYDGIGAAFGKSRPATGISGDLKLLADLMPAEAGAPVGVLAPAEGPDDLQRTIQSLRAQGVRVVQVLEPLAEEAFEAEARRLGCAQILAHDGEQGWRTRPVEPQEDE</sequence>
<dbReference type="SUPFAM" id="SSF55681">
    <property type="entry name" value="Class II aaRS and biotin synthetases"/>
    <property type="match status" value="1"/>
</dbReference>
<dbReference type="CDD" id="cd00773">
    <property type="entry name" value="HisRS-like_core"/>
    <property type="match status" value="1"/>
</dbReference>
<dbReference type="GO" id="GO:0005737">
    <property type="term" value="C:cytoplasm"/>
    <property type="evidence" value="ECO:0007669"/>
    <property type="project" value="UniProtKB-SubCell"/>
</dbReference>
<dbReference type="InterPro" id="IPR004517">
    <property type="entry name" value="HisZ"/>
</dbReference>
<dbReference type="Proteomes" id="UP000183104">
    <property type="component" value="Unassembled WGS sequence"/>
</dbReference>
<dbReference type="PANTHER" id="PTHR43707">
    <property type="entry name" value="HISTIDYL-TRNA SYNTHETASE"/>
    <property type="match status" value="1"/>
</dbReference>
<evidence type="ECO:0000256" key="3">
    <source>
        <dbReference type="ARBA" id="ARBA00005539"/>
    </source>
</evidence>
<dbReference type="GO" id="GO:0000105">
    <property type="term" value="P:L-histidine biosynthetic process"/>
    <property type="evidence" value="ECO:0007669"/>
    <property type="project" value="UniProtKB-UniRule"/>
</dbReference>
<keyword evidence="8" id="KW-0028">Amino-acid biosynthesis</keyword>
<dbReference type="InterPro" id="IPR045864">
    <property type="entry name" value="aa-tRNA-synth_II/BPL/LPL"/>
</dbReference>
<name>A0A0P9C5C2_9GAMM</name>
<keyword evidence="11" id="KW-0808">Transferase</keyword>
<feature type="binding site" evidence="9">
    <location>
        <position position="131"/>
    </location>
    <ligand>
        <name>L-histidine</name>
        <dbReference type="ChEBI" id="CHEBI:57595"/>
    </ligand>
</feature>
<keyword evidence="6 8" id="KW-0963">Cytoplasm</keyword>
<dbReference type="OrthoDB" id="9769617at2"/>
<evidence type="ECO:0000256" key="2">
    <source>
        <dbReference type="ARBA" id="ARBA00004667"/>
    </source>
</evidence>
<feature type="domain" description="Class II Histidinyl-tRNA synthetase (HisRS)-like catalytic core" evidence="10">
    <location>
        <begin position="13"/>
        <end position="320"/>
    </location>
</feature>
<dbReference type="NCBIfam" id="NF009086">
    <property type="entry name" value="PRK12421.1"/>
    <property type="match status" value="1"/>
</dbReference>
<dbReference type="InterPro" id="IPR041715">
    <property type="entry name" value="HisRS-like_core"/>
</dbReference>
<comment type="subcellular location">
    <subcellularLocation>
        <location evidence="1 8">Cytoplasm</location>
    </subcellularLocation>
</comment>
<comment type="miscellaneous">
    <text evidence="8">This function is generally fulfilled by the C-terminal part of HisG, which is missing in some bacteria such as this one.</text>
</comment>
<proteinExistence type="inferred from homology"/>
<keyword evidence="8" id="KW-0368">Histidine biosynthesis</keyword>
<dbReference type="AlphaFoldDB" id="A0A0P9C5C2"/>
<comment type="subunit">
    <text evidence="4 8">Heteromultimer composed of HisG and HisZ subunits.</text>
</comment>
<dbReference type="GO" id="GO:0016757">
    <property type="term" value="F:glycosyltransferase activity"/>
    <property type="evidence" value="ECO:0007669"/>
    <property type="project" value="UniProtKB-KW"/>
</dbReference>
<feature type="binding site" evidence="9">
    <location>
        <position position="113"/>
    </location>
    <ligand>
        <name>L-histidine</name>
        <dbReference type="ChEBI" id="CHEBI:57595"/>
    </ligand>
</feature>
<feature type="binding site" evidence="9">
    <location>
        <position position="272"/>
    </location>
    <ligand>
        <name>L-histidine</name>
        <dbReference type="ChEBI" id="CHEBI:57595"/>
    </ligand>
</feature>
<dbReference type="PATRIC" id="fig|381306.5.peg.376"/>
<evidence type="ECO:0000256" key="9">
    <source>
        <dbReference type="PIRSR" id="PIRSR001549-1"/>
    </source>
</evidence>
<evidence type="ECO:0000256" key="6">
    <source>
        <dbReference type="ARBA" id="ARBA00022490"/>
    </source>
</evidence>
<feature type="binding site" evidence="9">
    <location>
        <position position="127"/>
    </location>
    <ligand>
        <name>L-histidine</name>
        <dbReference type="ChEBI" id="CHEBI:57595"/>
    </ligand>
</feature>
<dbReference type="NCBIfam" id="NF008935">
    <property type="entry name" value="PRK12292.1-1"/>
    <property type="match status" value="1"/>
</dbReference>
<feature type="binding site" evidence="9">
    <location>
        <begin position="84"/>
        <end position="86"/>
    </location>
    <ligand>
        <name>L-histidine</name>
        <dbReference type="ChEBI" id="CHEBI:57595"/>
    </ligand>
</feature>
<accession>A0A0P9C5C2</accession>
<evidence type="ECO:0000313" key="11">
    <source>
        <dbReference type="EMBL" id="SCX85224.1"/>
    </source>
</evidence>
<dbReference type="PANTHER" id="PTHR43707:SF1">
    <property type="entry name" value="HISTIDINE--TRNA LIGASE, MITOCHONDRIAL-RELATED"/>
    <property type="match status" value="1"/>
</dbReference>
<dbReference type="NCBIfam" id="TIGR00443">
    <property type="entry name" value="hisZ_biosyn_reg"/>
    <property type="match status" value="1"/>
</dbReference>
<evidence type="ECO:0000256" key="7">
    <source>
        <dbReference type="ARBA" id="ARBA00025246"/>
    </source>
</evidence>
<dbReference type="PIRSF" id="PIRSF001549">
    <property type="entry name" value="His-tRNA_synth"/>
    <property type="match status" value="1"/>
</dbReference>
<dbReference type="HAMAP" id="MF_00125">
    <property type="entry name" value="HisZ"/>
    <property type="match status" value="1"/>
</dbReference>
<dbReference type="UniPathway" id="UPA00031">
    <property type="reaction ID" value="UER00006"/>
</dbReference>
<evidence type="ECO:0000256" key="4">
    <source>
        <dbReference type="ARBA" id="ARBA00011496"/>
    </source>
</evidence>
<dbReference type="EMBL" id="FMUN01000001">
    <property type="protein sequence ID" value="SCX85224.1"/>
    <property type="molecule type" value="Genomic_DNA"/>
</dbReference>